<evidence type="ECO:0000256" key="4">
    <source>
        <dbReference type="ARBA" id="ARBA00022741"/>
    </source>
</evidence>
<dbReference type="GO" id="GO:0016887">
    <property type="term" value="F:ATP hydrolysis activity"/>
    <property type="evidence" value="ECO:0007669"/>
    <property type="project" value="InterPro"/>
</dbReference>
<keyword evidence="3 9" id="KW-0812">Transmembrane</keyword>
<protein>
    <submittedName>
        <fullName evidence="12">Cation_ATPase_N domain-containing protein</fullName>
    </submittedName>
</protein>
<dbReference type="InterPro" id="IPR018303">
    <property type="entry name" value="ATPase_P-typ_P_site"/>
</dbReference>
<dbReference type="Gene3D" id="1.20.1110.10">
    <property type="entry name" value="Calcium-transporting ATPase, transmembrane domain"/>
    <property type="match status" value="1"/>
</dbReference>
<dbReference type="Pfam" id="PF00122">
    <property type="entry name" value="E1-E2_ATPase"/>
    <property type="match status" value="1"/>
</dbReference>
<dbReference type="SUPFAM" id="SSF81660">
    <property type="entry name" value="Metal cation-transporting ATPase, ATP-binding domain N"/>
    <property type="match status" value="1"/>
</dbReference>
<feature type="transmembrane region" description="Helical" evidence="9">
    <location>
        <begin position="99"/>
        <end position="120"/>
    </location>
</feature>
<dbReference type="GO" id="GO:0005391">
    <property type="term" value="F:P-type sodium:potassium-exchanging transporter activity"/>
    <property type="evidence" value="ECO:0007669"/>
    <property type="project" value="TreeGrafter"/>
</dbReference>
<dbReference type="Proteomes" id="UP000095281">
    <property type="component" value="Unplaced"/>
</dbReference>
<evidence type="ECO:0000256" key="7">
    <source>
        <dbReference type="ARBA" id="ARBA00023136"/>
    </source>
</evidence>
<proteinExistence type="predicted"/>
<dbReference type="PANTHER" id="PTHR43294">
    <property type="entry name" value="SODIUM/POTASSIUM-TRANSPORTING ATPASE SUBUNIT ALPHA"/>
    <property type="match status" value="1"/>
</dbReference>
<dbReference type="GO" id="GO:0005886">
    <property type="term" value="C:plasma membrane"/>
    <property type="evidence" value="ECO:0007669"/>
    <property type="project" value="UniProtKB-SubCell"/>
</dbReference>
<dbReference type="Gene3D" id="3.40.50.1000">
    <property type="entry name" value="HAD superfamily/HAD-like"/>
    <property type="match status" value="1"/>
</dbReference>
<dbReference type="InterPro" id="IPR023214">
    <property type="entry name" value="HAD_sf"/>
</dbReference>
<dbReference type="GO" id="GO:1902600">
    <property type="term" value="P:proton transmembrane transport"/>
    <property type="evidence" value="ECO:0007669"/>
    <property type="project" value="TreeGrafter"/>
</dbReference>
<evidence type="ECO:0000256" key="1">
    <source>
        <dbReference type="ARBA" id="ARBA00004651"/>
    </source>
</evidence>
<dbReference type="NCBIfam" id="TIGR01494">
    <property type="entry name" value="ATPase_P-type"/>
    <property type="match status" value="1"/>
</dbReference>
<dbReference type="GO" id="GO:0005524">
    <property type="term" value="F:ATP binding"/>
    <property type="evidence" value="ECO:0007669"/>
    <property type="project" value="UniProtKB-KW"/>
</dbReference>
<dbReference type="GO" id="GO:0006883">
    <property type="term" value="P:intracellular sodium ion homeostasis"/>
    <property type="evidence" value="ECO:0007669"/>
    <property type="project" value="TreeGrafter"/>
</dbReference>
<feature type="transmembrane region" description="Helical" evidence="9">
    <location>
        <begin position="126"/>
        <end position="147"/>
    </location>
</feature>
<evidence type="ECO:0000256" key="6">
    <source>
        <dbReference type="ARBA" id="ARBA00022989"/>
    </source>
</evidence>
<keyword evidence="11" id="KW-1185">Reference proteome</keyword>
<accession>A0A1I8BRR0</accession>
<sequence>MHLLSFLGDESLHCGVKTIQCVGFNRKKVWPAKEGTSNAESKLRDSLSLFIDLNAPEKSDGLSSEEASKRLKDGGANVLAPPKRISNLKLFAKQFLYKFWLLLMGAALCTIFTYFIHLYHGTEELLNLYCACTLIAIVLIMSFLSFWQEKKAMRVVYDFAQHMPHNCSVIRDCEEKQIPSDELVVGDIVIISILQSNGVKIESSAINGEPQAVDYTNEACAKHVALFDAKNVILRGCYCTEGEAIGLVIRTGKYTMLGNFTHLQSTVKLTETLLQKEIAKFVQFISIIALSMGVIFFLIGCVVTNVANVPQGLPAMLMSQLAIIARRMAKKNVFIKKLDVIDELGAATVIATDKTGTLTQNLMILTDMWLLFLFIHGELKHTHMKVLKHAAQRKELERPLPELLAVMCMCNKAHFERTRRSMRRVCTQMALEKELREQKIVARQTKTFRVVDQTGHESVRVPSTNDLCKMEATLTGEGMEEDPERWPKPRKRTNDLIGSPSEVALLRYVEMVASVEGIRNRYKLMLEIPFNSVRRWQLVVVKCLAGTLTISSAISTGTPEKRPQFSRFLTPSPESGQQSEAIESGENKEQHYPSQNAEADFSVMIKGAPEVILSLCSDVLMTNELKTIDEQFRHDCQAAWDHFGSEGRRVFAFAYRQFRAPGNVKFSVQSENYPKTGLTFLGMAAMMDPPSAASAIASQIGLTTTKNDEVRSRGNHQIKLSLDPSPQIDWAIVLGESLAEMTVEEWDRLLTHKYIVFARTTPEQKLLIVEQCQKRGETVAVTGGGVNDAPALAKILSIDLASELPPAISLAYESPESYTSERYWHYESANLTIIGPDSKEIQFDNLEQIRIRRQAAGYH</sequence>
<dbReference type="WBParaSite" id="MhA1_Contig492.frz3.gene20">
    <property type="protein sequence ID" value="MhA1_Contig492.frz3.gene20"/>
    <property type="gene ID" value="MhA1_Contig492.frz3.gene20"/>
</dbReference>
<dbReference type="OMA" id="MVVTDLW"/>
<dbReference type="InterPro" id="IPR036412">
    <property type="entry name" value="HAD-like_sf"/>
</dbReference>
<keyword evidence="6 9" id="KW-1133">Transmembrane helix</keyword>
<dbReference type="Pfam" id="PF13246">
    <property type="entry name" value="Cation_ATPase"/>
    <property type="match status" value="2"/>
</dbReference>
<organism evidence="11 12">
    <name type="scientific">Meloidogyne hapla</name>
    <name type="common">Root-knot nematode worm</name>
    <dbReference type="NCBI Taxonomy" id="6305"/>
    <lineage>
        <taxon>Eukaryota</taxon>
        <taxon>Metazoa</taxon>
        <taxon>Ecdysozoa</taxon>
        <taxon>Nematoda</taxon>
        <taxon>Chromadorea</taxon>
        <taxon>Rhabditida</taxon>
        <taxon>Tylenchina</taxon>
        <taxon>Tylenchomorpha</taxon>
        <taxon>Tylenchoidea</taxon>
        <taxon>Meloidogynidae</taxon>
        <taxon>Meloidogyninae</taxon>
        <taxon>Meloidogyne</taxon>
    </lineage>
</organism>
<dbReference type="InterPro" id="IPR023298">
    <property type="entry name" value="ATPase_P-typ_TM_dom_sf"/>
</dbReference>
<dbReference type="InterPro" id="IPR050510">
    <property type="entry name" value="Cation_transp_ATPase_P-type"/>
</dbReference>
<dbReference type="InterPro" id="IPR023299">
    <property type="entry name" value="ATPase_P-typ_cyto_dom_N"/>
</dbReference>
<evidence type="ECO:0000313" key="12">
    <source>
        <dbReference type="WBParaSite" id="MhA1_Contig492.frz3.gene20"/>
    </source>
</evidence>
<dbReference type="GO" id="GO:0036376">
    <property type="term" value="P:sodium ion export across plasma membrane"/>
    <property type="evidence" value="ECO:0007669"/>
    <property type="project" value="TreeGrafter"/>
</dbReference>
<dbReference type="InterPro" id="IPR059000">
    <property type="entry name" value="ATPase_P-type_domA"/>
</dbReference>
<feature type="transmembrane region" description="Helical" evidence="9">
    <location>
        <begin position="284"/>
        <end position="306"/>
    </location>
</feature>
<dbReference type="GO" id="GO:0030007">
    <property type="term" value="P:intracellular potassium ion homeostasis"/>
    <property type="evidence" value="ECO:0007669"/>
    <property type="project" value="TreeGrafter"/>
</dbReference>
<dbReference type="Gene3D" id="2.70.150.10">
    <property type="entry name" value="Calcium-transporting ATPase, cytoplasmic transduction domain A"/>
    <property type="match status" value="1"/>
</dbReference>
<keyword evidence="2" id="KW-1003">Cell membrane</keyword>
<reference evidence="12" key="1">
    <citation type="submission" date="2016-11" db="UniProtKB">
        <authorList>
            <consortium name="WormBaseParasite"/>
        </authorList>
    </citation>
    <scope>IDENTIFICATION</scope>
</reference>
<evidence type="ECO:0000256" key="2">
    <source>
        <dbReference type="ARBA" id="ARBA00022475"/>
    </source>
</evidence>
<dbReference type="PANTHER" id="PTHR43294:SF21">
    <property type="entry name" value="CATION TRANSPORTING ATPASE"/>
    <property type="match status" value="1"/>
</dbReference>
<dbReference type="PROSITE" id="PS00154">
    <property type="entry name" value="ATPASE_E1_E2"/>
    <property type="match status" value="1"/>
</dbReference>
<dbReference type="Pfam" id="PF00690">
    <property type="entry name" value="Cation_ATPase_N"/>
    <property type="match status" value="1"/>
</dbReference>
<feature type="domain" description="Cation-transporting P-type ATPase N-terminal" evidence="10">
    <location>
        <begin position="29"/>
        <end position="115"/>
    </location>
</feature>
<dbReference type="SUPFAM" id="SSF81665">
    <property type="entry name" value="Calcium ATPase, transmembrane domain M"/>
    <property type="match status" value="1"/>
</dbReference>
<keyword evidence="5" id="KW-0067">ATP-binding</keyword>
<comment type="subcellular location">
    <subcellularLocation>
        <location evidence="1">Cell membrane</location>
        <topology evidence="1">Multi-pass membrane protein</topology>
    </subcellularLocation>
</comment>
<dbReference type="InterPro" id="IPR004014">
    <property type="entry name" value="ATPase_P-typ_cation-transptr_N"/>
</dbReference>
<dbReference type="SMART" id="SM00831">
    <property type="entry name" value="Cation_ATPase_N"/>
    <property type="match status" value="1"/>
</dbReference>
<dbReference type="SUPFAM" id="SSF56784">
    <property type="entry name" value="HAD-like"/>
    <property type="match status" value="1"/>
</dbReference>
<dbReference type="AlphaFoldDB" id="A0A1I8BRR0"/>
<evidence type="ECO:0000259" key="10">
    <source>
        <dbReference type="SMART" id="SM00831"/>
    </source>
</evidence>
<dbReference type="SUPFAM" id="SSF81653">
    <property type="entry name" value="Calcium ATPase, transduction domain A"/>
    <property type="match status" value="1"/>
</dbReference>
<evidence type="ECO:0000313" key="11">
    <source>
        <dbReference type="Proteomes" id="UP000095281"/>
    </source>
</evidence>
<evidence type="ECO:0000256" key="5">
    <source>
        <dbReference type="ARBA" id="ARBA00022840"/>
    </source>
</evidence>
<evidence type="ECO:0000256" key="9">
    <source>
        <dbReference type="SAM" id="Phobius"/>
    </source>
</evidence>
<keyword evidence="7 9" id="KW-0472">Membrane</keyword>
<keyword evidence="4" id="KW-0547">Nucleotide-binding</keyword>
<dbReference type="PRINTS" id="PR00119">
    <property type="entry name" value="CATATPASE"/>
</dbReference>
<dbReference type="InterPro" id="IPR008250">
    <property type="entry name" value="ATPase_P-typ_transduc_dom_A_sf"/>
</dbReference>
<evidence type="ECO:0000256" key="8">
    <source>
        <dbReference type="SAM" id="MobiDB-lite"/>
    </source>
</evidence>
<dbReference type="InterPro" id="IPR001757">
    <property type="entry name" value="P_typ_ATPase"/>
</dbReference>
<evidence type="ECO:0000256" key="3">
    <source>
        <dbReference type="ARBA" id="ARBA00022692"/>
    </source>
</evidence>
<dbReference type="GO" id="GO:1990573">
    <property type="term" value="P:potassium ion import across plasma membrane"/>
    <property type="evidence" value="ECO:0007669"/>
    <property type="project" value="TreeGrafter"/>
</dbReference>
<feature type="compositionally biased region" description="Polar residues" evidence="8">
    <location>
        <begin position="567"/>
        <end position="581"/>
    </location>
</feature>
<dbReference type="Gene3D" id="3.40.1110.10">
    <property type="entry name" value="Calcium-transporting ATPase, cytoplasmic domain N"/>
    <property type="match status" value="1"/>
</dbReference>
<name>A0A1I8BRR0_MELHA</name>
<dbReference type="PRINTS" id="PR00121">
    <property type="entry name" value="NAKATPASE"/>
</dbReference>
<feature type="region of interest" description="Disordered" evidence="8">
    <location>
        <begin position="555"/>
        <end position="593"/>
    </location>
</feature>